<name>A0A5P9NM34_9GAMM</name>
<dbReference type="CDD" id="cd00038">
    <property type="entry name" value="CAP_ED"/>
    <property type="match status" value="1"/>
</dbReference>
<evidence type="ECO:0000313" key="4">
    <source>
        <dbReference type="Proteomes" id="UP000326287"/>
    </source>
</evidence>
<feature type="domain" description="Cyclic nucleotide-binding" evidence="2">
    <location>
        <begin position="54"/>
        <end position="110"/>
    </location>
</feature>
<organism evidence="3 4">
    <name type="scientific">Halioglobus maricola</name>
    <dbReference type="NCBI Taxonomy" id="2601894"/>
    <lineage>
        <taxon>Bacteria</taxon>
        <taxon>Pseudomonadati</taxon>
        <taxon>Pseudomonadota</taxon>
        <taxon>Gammaproteobacteria</taxon>
        <taxon>Cellvibrionales</taxon>
        <taxon>Halieaceae</taxon>
        <taxon>Halioglobus</taxon>
    </lineage>
</organism>
<dbReference type="SUPFAM" id="SSF51206">
    <property type="entry name" value="cAMP-binding domain-like"/>
    <property type="match status" value="1"/>
</dbReference>
<accession>A0A5P9NM34</accession>
<dbReference type="EMBL" id="CP036422">
    <property type="protein sequence ID" value="QFU76880.1"/>
    <property type="molecule type" value="Genomic_DNA"/>
</dbReference>
<reference evidence="3 4" key="1">
    <citation type="submission" date="2019-02" db="EMBL/GenBank/DDBJ databases">
        <authorList>
            <person name="Li S.-H."/>
        </authorList>
    </citation>
    <scope>NUCLEOTIDE SEQUENCE [LARGE SCALE GENOMIC DNA]</scope>
    <source>
        <strain evidence="3 4">IMCC14385</strain>
    </source>
</reference>
<dbReference type="OrthoDB" id="9798104at2"/>
<dbReference type="Proteomes" id="UP000326287">
    <property type="component" value="Chromosome"/>
</dbReference>
<gene>
    <name evidence="3" type="ORF">EY643_15155</name>
</gene>
<keyword evidence="4" id="KW-1185">Reference proteome</keyword>
<dbReference type="PROSITE" id="PS00888">
    <property type="entry name" value="CNMP_BINDING_1"/>
    <property type="match status" value="1"/>
</dbReference>
<dbReference type="InterPro" id="IPR000595">
    <property type="entry name" value="cNMP-bd_dom"/>
</dbReference>
<dbReference type="InterPro" id="IPR014710">
    <property type="entry name" value="RmlC-like_jellyroll"/>
</dbReference>
<dbReference type="InterPro" id="IPR018488">
    <property type="entry name" value="cNMP-bd_CS"/>
</dbReference>
<dbReference type="InterPro" id="IPR018490">
    <property type="entry name" value="cNMP-bd_dom_sf"/>
</dbReference>
<evidence type="ECO:0000313" key="3">
    <source>
        <dbReference type="EMBL" id="QFU76880.1"/>
    </source>
</evidence>
<protein>
    <submittedName>
        <fullName evidence="3">Crp/Fnr family transcriptional regulator</fullName>
    </submittedName>
</protein>
<sequence length="221" mass="24442">MSLTTASFISISFHLCSVYTAAMTAADFTKNRDSWLQRWGLTGLAPDLPWLQRMAPVKRDAGEFLVHAGDTGDTLYLLEAGLVRLFYTTPDGRERNKSFLRAGEITGPVSAAITGGAAPFSIECLEPVEAISFHLGDLLAAADNDLQVARLYREFLTAAFIRNQRREAVLLTGNAEERYQWLLAHEPDLSDRVTQAHIASYLGIDAVSLSRIKRKLRDAGR</sequence>
<feature type="chain" id="PRO_5024808691" evidence="1">
    <location>
        <begin position="22"/>
        <end position="221"/>
    </location>
</feature>
<feature type="signal peptide" evidence="1">
    <location>
        <begin position="1"/>
        <end position="21"/>
    </location>
</feature>
<dbReference type="Pfam" id="PF00027">
    <property type="entry name" value="cNMP_binding"/>
    <property type="match status" value="1"/>
</dbReference>
<dbReference type="PROSITE" id="PS50042">
    <property type="entry name" value="CNMP_BINDING_3"/>
    <property type="match status" value="1"/>
</dbReference>
<dbReference type="AlphaFoldDB" id="A0A5P9NM34"/>
<evidence type="ECO:0000259" key="2">
    <source>
        <dbReference type="PROSITE" id="PS50042"/>
    </source>
</evidence>
<keyword evidence="1" id="KW-0732">Signal</keyword>
<evidence type="ECO:0000256" key="1">
    <source>
        <dbReference type="SAM" id="SignalP"/>
    </source>
</evidence>
<proteinExistence type="predicted"/>
<dbReference type="Gene3D" id="2.60.120.10">
    <property type="entry name" value="Jelly Rolls"/>
    <property type="match status" value="1"/>
</dbReference>
<dbReference type="KEGG" id="halc:EY643_15155"/>
<dbReference type="SMART" id="SM00100">
    <property type="entry name" value="cNMP"/>
    <property type="match status" value="1"/>
</dbReference>